<dbReference type="SUPFAM" id="SSF53474">
    <property type="entry name" value="alpha/beta-Hydrolases"/>
    <property type="match status" value="1"/>
</dbReference>
<evidence type="ECO:0000313" key="3">
    <source>
        <dbReference type="Proteomes" id="UP000029643"/>
    </source>
</evidence>
<protein>
    <submittedName>
        <fullName evidence="2">Uncharacterized protein</fullName>
    </submittedName>
</protein>
<dbReference type="InterPro" id="IPR029058">
    <property type="entry name" value="AB_hydrolase_fold"/>
</dbReference>
<dbReference type="Proteomes" id="UP000029643">
    <property type="component" value="Unassembled WGS sequence"/>
</dbReference>
<reference evidence="2" key="1">
    <citation type="journal article" date="2014" name="Genome Announc.">
        <title>Draft Genome Sequences of Marine Flavobacterium Algibacter lectus Strains SS8 and NR4.</title>
        <authorList>
            <person name="Takatani N."/>
            <person name="Nakanishi M."/>
            <person name="Meirelles P."/>
            <person name="Mino S."/>
            <person name="Suda W."/>
            <person name="Oshima K."/>
            <person name="Hattori M."/>
            <person name="Ohkuma M."/>
            <person name="Hosokawa M."/>
            <person name="Miyashita K."/>
            <person name="Thompson F.L."/>
            <person name="Niwa A."/>
            <person name="Sawabe T."/>
            <person name="Sawabe T."/>
        </authorList>
    </citation>
    <scope>NUCLEOTIDE SEQUENCE [LARGE SCALE GENOMIC DNA]</scope>
    <source>
        <strain evidence="2">JCM 19274</strain>
    </source>
</reference>
<dbReference type="RefSeq" id="WP_152596411.1">
    <property type="nucleotide sequence ID" value="NZ_BBNU01000021.1"/>
</dbReference>
<evidence type="ECO:0000313" key="2">
    <source>
        <dbReference type="EMBL" id="GAL82038.1"/>
    </source>
</evidence>
<proteinExistence type="predicted"/>
<comment type="caution">
    <text evidence="2">The sequence shown here is derived from an EMBL/GenBank/DDBJ whole genome shotgun (WGS) entry which is preliminary data.</text>
</comment>
<gene>
    <name evidence="2" type="ORF">JCM19274_2749</name>
</gene>
<dbReference type="EMBL" id="BBNU01000021">
    <property type="protein sequence ID" value="GAL82038.1"/>
    <property type="molecule type" value="Genomic_DNA"/>
</dbReference>
<feature type="chain" id="PRO_5001866723" evidence="1">
    <location>
        <begin position="19"/>
        <end position="459"/>
    </location>
</feature>
<dbReference type="AlphaFoldDB" id="A0A090X0I6"/>
<sequence length="459" mass="50860">MKKHILLLGLFSCMLSNAVIDIPSENVLSSCTSTLKKLQSLNPIPTANKELWSHINNNNELINEGVTTTFSHANGETILSLKQTQVITYASTSILAPNNGWELENNQYITAVITNTSAIPLEVTLWVVPDHGWDAVADRQTIDAGCSLQFQCNIRATYKDGTPKLNPKRIKKIQIMLSKASKGATLKVKKLTTSGTADNWIKPVDRMEVPNMEYLPFAAGKRVRYQLPIHKDTDIYSALYLPKTWTPNGKFPVIIEFPGNIYYTNSVYSTGRPEQCAIGYGMSKNEEAIWVSVPFVDYSLGTNIKNGFGNADHTVDYTVKMVNEILTNFGGDPDNVVLTGFSRGAIACGYIGLRNDTIASLWKGFHACQHYDGDGWNGADLSSAKVRAKRIGTRALFHTDNEHNQDLKTMLTDVNANVTYANSGLGAHATAMFLDDRPSTLKFRAWYHNLINNILVTDK</sequence>
<name>A0A090X0I6_9FLAO</name>
<dbReference type="Gene3D" id="3.40.50.1820">
    <property type="entry name" value="alpha/beta hydrolase"/>
    <property type="match status" value="1"/>
</dbReference>
<keyword evidence="1" id="KW-0732">Signal</keyword>
<organism evidence="2 3">
    <name type="scientific">Algibacter lectus</name>
    <dbReference type="NCBI Taxonomy" id="221126"/>
    <lineage>
        <taxon>Bacteria</taxon>
        <taxon>Pseudomonadati</taxon>
        <taxon>Bacteroidota</taxon>
        <taxon>Flavobacteriia</taxon>
        <taxon>Flavobacteriales</taxon>
        <taxon>Flavobacteriaceae</taxon>
        <taxon>Algibacter</taxon>
    </lineage>
</organism>
<accession>A0A090X0I6</accession>
<feature type="signal peptide" evidence="1">
    <location>
        <begin position="1"/>
        <end position="18"/>
    </location>
</feature>
<evidence type="ECO:0000256" key="1">
    <source>
        <dbReference type="SAM" id="SignalP"/>
    </source>
</evidence>